<reference evidence="2" key="1">
    <citation type="submission" date="2023-04" db="EMBL/GenBank/DDBJ databases">
        <title>Phytophthora lilii NBRC 32176.</title>
        <authorList>
            <person name="Ichikawa N."/>
            <person name="Sato H."/>
            <person name="Tonouchi N."/>
        </authorList>
    </citation>
    <scope>NUCLEOTIDE SEQUENCE</scope>
    <source>
        <strain evidence="2">NBRC 32176</strain>
    </source>
</reference>
<dbReference type="Proteomes" id="UP001165083">
    <property type="component" value="Unassembled WGS sequence"/>
</dbReference>
<comment type="caution">
    <text evidence="2">The sequence shown here is derived from an EMBL/GenBank/DDBJ whole genome shotgun (WGS) entry which is preliminary data.</text>
</comment>
<evidence type="ECO:0000313" key="2">
    <source>
        <dbReference type="EMBL" id="GMF13762.1"/>
    </source>
</evidence>
<protein>
    <submittedName>
        <fullName evidence="2">Unnamed protein product</fullName>
    </submittedName>
</protein>
<dbReference type="EMBL" id="BSXW01000170">
    <property type="protein sequence ID" value="GMF13762.1"/>
    <property type="molecule type" value="Genomic_DNA"/>
</dbReference>
<evidence type="ECO:0000313" key="3">
    <source>
        <dbReference type="Proteomes" id="UP001165083"/>
    </source>
</evidence>
<feature type="region of interest" description="Disordered" evidence="1">
    <location>
        <begin position="62"/>
        <end position="99"/>
    </location>
</feature>
<proteinExistence type="predicted"/>
<feature type="compositionally biased region" description="Basic and acidic residues" evidence="1">
    <location>
        <begin position="1"/>
        <end position="26"/>
    </location>
</feature>
<name>A0A9W6TI92_9STRA</name>
<organism evidence="2 3">
    <name type="scientific">Phytophthora lilii</name>
    <dbReference type="NCBI Taxonomy" id="2077276"/>
    <lineage>
        <taxon>Eukaryota</taxon>
        <taxon>Sar</taxon>
        <taxon>Stramenopiles</taxon>
        <taxon>Oomycota</taxon>
        <taxon>Peronosporomycetes</taxon>
        <taxon>Peronosporales</taxon>
        <taxon>Peronosporaceae</taxon>
        <taxon>Phytophthora</taxon>
    </lineage>
</organism>
<evidence type="ECO:0000256" key="1">
    <source>
        <dbReference type="SAM" id="MobiDB-lite"/>
    </source>
</evidence>
<feature type="region of interest" description="Disordered" evidence="1">
    <location>
        <begin position="1"/>
        <end position="47"/>
    </location>
</feature>
<keyword evidence="3" id="KW-1185">Reference proteome</keyword>
<accession>A0A9W6TI92</accession>
<sequence length="160" mass="17592">MQHEQRRETHDKTQIKRQKDSTEGHQHASQVGSNATPHRSKESLSPVLATLFRQQIEHRVVQQRAGGADLDLTDENHEHRPAQRPVEVSGRKLQQCAADDAKHVHESLVSDAVGHLSGVGHDGGGSGQPDLHFGEAGRVLVVDRHVVGGRGAPRRVQRVH</sequence>
<gene>
    <name evidence="2" type="ORF">Plil01_000420500</name>
</gene>
<dbReference type="AlphaFoldDB" id="A0A9W6TI92"/>
<feature type="compositionally biased region" description="Polar residues" evidence="1">
    <location>
        <begin position="27"/>
        <end position="37"/>
    </location>
</feature>